<dbReference type="AlphaFoldDB" id="A0A2P2I5I4"/>
<evidence type="ECO:0000256" key="6">
    <source>
        <dbReference type="RuleBase" id="RU004005"/>
    </source>
</evidence>
<protein>
    <recommendedName>
        <fullName evidence="4">Large ribosomal subunit protein uL22m</fullName>
    </recommendedName>
    <alternativeName>
        <fullName evidence="5">39S ribosomal protein L22, mitochondrial</fullName>
    </alternativeName>
</protein>
<evidence type="ECO:0000313" key="8">
    <source>
        <dbReference type="EMBL" id="LAC22984.1"/>
    </source>
</evidence>
<dbReference type="Pfam" id="PF00237">
    <property type="entry name" value="Ribosomal_L22"/>
    <property type="match status" value="1"/>
</dbReference>
<dbReference type="InterPro" id="IPR047867">
    <property type="entry name" value="Ribosomal_uL22_bac/org-type"/>
</dbReference>
<reference evidence="8" key="1">
    <citation type="submission" date="2017-11" db="EMBL/GenBank/DDBJ databases">
        <title>The sensing device of the deep-sea amphipod.</title>
        <authorList>
            <person name="Kobayashi H."/>
            <person name="Nagahama T."/>
            <person name="Arai W."/>
            <person name="Sasagawa Y."/>
            <person name="Umeda M."/>
            <person name="Hayashi T."/>
            <person name="Nikaido I."/>
            <person name="Watanabe H."/>
            <person name="Oguri K."/>
            <person name="Kitazato H."/>
            <person name="Fujioka K."/>
            <person name="Kido Y."/>
            <person name="Takami H."/>
        </authorList>
    </citation>
    <scope>NUCLEOTIDE SEQUENCE</scope>
    <source>
        <tissue evidence="8">Whole body</tissue>
    </source>
</reference>
<reference evidence="7" key="2">
    <citation type="journal article" date="2018" name="Biosci. Biotechnol. Biochem.">
        <title>Polysaccharide hydrolase of the hadal zone amphipods Hirondellea gigas.</title>
        <authorList>
            <person name="Kobayashi H."/>
            <person name="Nagahama T."/>
            <person name="Arai W."/>
            <person name="Sasagawa Y."/>
            <person name="Umeda M."/>
            <person name="Hayashi T."/>
            <person name="Nikaido I."/>
            <person name="Watanabe H."/>
            <person name="Oguri K."/>
            <person name="Kitazato H."/>
            <person name="Fujioka K."/>
            <person name="Kido Y."/>
            <person name="Takami H."/>
        </authorList>
    </citation>
    <scope>NUCLEOTIDE SEQUENCE</scope>
    <source>
        <tissue evidence="7">Whole body</tissue>
    </source>
</reference>
<comment type="similarity">
    <text evidence="1 6">Belongs to the universal ribosomal protein uL22 family.</text>
</comment>
<keyword evidence="3 6" id="KW-0687">Ribonucleoprotein</keyword>
<evidence type="ECO:0000256" key="5">
    <source>
        <dbReference type="ARBA" id="ARBA00035506"/>
    </source>
</evidence>
<keyword evidence="2 6" id="KW-0689">Ribosomal protein</keyword>
<dbReference type="PROSITE" id="PS51257">
    <property type="entry name" value="PROKAR_LIPOPROTEIN"/>
    <property type="match status" value="1"/>
</dbReference>
<dbReference type="GO" id="GO:0003735">
    <property type="term" value="F:structural constituent of ribosome"/>
    <property type="evidence" value="ECO:0007669"/>
    <property type="project" value="InterPro"/>
</dbReference>
<evidence type="ECO:0000256" key="1">
    <source>
        <dbReference type="ARBA" id="ARBA00009451"/>
    </source>
</evidence>
<dbReference type="PANTHER" id="PTHR13501:SF8">
    <property type="entry name" value="LARGE RIBOSOMAL SUBUNIT PROTEIN UL22M"/>
    <property type="match status" value="1"/>
</dbReference>
<evidence type="ECO:0000256" key="2">
    <source>
        <dbReference type="ARBA" id="ARBA00022980"/>
    </source>
</evidence>
<dbReference type="InterPro" id="IPR001063">
    <property type="entry name" value="Ribosomal_uL22"/>
</dbReference>
<dbReference type="CDD" id="cd00336">
    <property type="entry name" value="Ribosomal_L22"/>
    <property type="match status" value="1"/>
</dbReference>
<name>A0A2P2I5I4_9CRUS</name>
<dbReference type="EMBL" id="IACT01003758">
    <property type="protein sequence ID" value="LAC22984.1"/>
    <property type="molecule type" value="mRNA"/>
</dbReference>
<evidence type="ECO:0000256" key="3">
    <source>
        <dbReference type="ARBA" id="ARBA00023274"/>
    </source>
</evidence>
<dbReference type="Gene3D" id="3.90.470.10">
    <property type="entry name" value="Ribosomal protein L22/L17"/>
    <property type="match status" value="1"/>
</dbReference>
<dbReference type="SUPFAM" id="SSF54843">
    <property type="entry name" value="Ribosomal protein L22"/>
    <property type="match status" value="1"/>
</dbReference>
<sequence>MLTSLTKQIGSHVSHLVQPALRNNLLQCVASTGCRLPLLSAPELHTSAFRHRQDKLKFVDDNEISTFQAHNEKKYPPQQPGEAPRPAFVCHEMRNFKYSPKNMWYVAVLIRGMAVEDAINQLKFCHRKGAVAVLQTIREAQQLAVEEHNVEFPSNLWVSESFCLEDSVIRGMRRHARARVGKVDYRYVRYCCTLEEGSPPKHYYYYTRPKEPQELLQEWLQKNRKRTIFNSL</sequence>
<dbReference type="GO" id="GO:0005762">
    <property type="term" value="C:mitochondrial large ribosomal subunit"/>
    <property type="evidence" value="ECO:0007669"/>
    <property type="project" value="TreeGrafter"/>
</dbReference>
<dbReference type="GO" id="GO:0006412">
    <property type="term" value="P:translation"/>
    <property type="evidence" value="ECO:0007669"/>
    <property type="project" value="InterPro"/>
</dbReference>
<dbReference type="PANTHER" id="PTHR13501">
    <property type="entry name" value="CHLOROPLAST 50S RIBOSOMAL PROTEIN L22-RELATED"/>
    <property type="match status" value="1"/>
</dbReference>
<organism evidence="7">
    <name type="scientific">Hirondellea gigas</name>
    <dbReference type="NCBI Taxonomy" id="1518452"/>
    <lineage>
        <taxon>Eukaryota</taxon>
        <taxon>Metazoa</taxon>
        <taxon>Ecdysozoa</taxon>
        <taxon>Arthropoda</taxon>
        <taxon>Crustacea</taxon>
        <taxon>Multicrustacea</taxon>
        <taxon>Malacostraca</taxon>
        <taxon>Eumalacostraca</taxon>
        <taxon>Peracarida</taxon>
        <taxon>Amphipoda</taxon>
        <taxon>Amphilochidea</taxon>
        <taxon>Lysianassida</taxon>
        <taxon>Lysianassidira</taxon>
        <taxon>Lysianassoidea</taxon>
        <taxon>Lysianassidae</taxon>
        <taxon>Hirondellea</taxon>
    </lineage>
</organism>
<evidence type="ECO:0000313" key="7">
    <source>
        <dbReference type="EMBL" id="LAB69265.1"/>
    </source>
</evidence>
<dbReference type="InterPro" id="IPR036394">
    <property type="entry name" value="Ribosomal_uL22_sf"/>
</dbReference>
<evidence type="ECO:0000256" key="4">
    <source>
        <dbReference type="ARBA" id="ARBA00035286"/>
    </source>
</evidence>
<accession>A0A2P2I5I4</accession>
<dbReference type="EMBL" id="IACF01003654">
    <property type="protein sequence ID" value="LAB69265.1"/>
    <property type="molecule type" value="mRNA"/>
</dbReference>
<proteinExistence type="evidence at transcript level"/>